<reference evidence="1" key="1">
    <citation type="submission" date="2020-06" db="EMBL/GenBank/DDBJ databases">
        <authorList>
            <person name="Li T."/>
            <person name="Hu X."/>
            <person name="Zhang T."/>
            <person name="Song X."/>
            <person name="Zhang H."/>
            <person name="Dai N."/>
            <person name="Sheng W."/>
            <person name="Hou X."/>
            <person name="Wei L."/>
        </authorList>
    </citation>
    <scope>NUCLEOTIDE SEQUENCE</scope>
    <source>
        <strain evidence="1">3651</strain>
        <tissue evidence="1">Leaf</tissue>
    </source>
</reference>
<comment type="caution">
    <text evidence="1">The sequence shown here is derived from an EMBL/GenBank/DDBJ whole genome shotgun (WGS) entry which is preliminary data.</text>
</comment>
<gene>
    <name evidence="1" type="ORF">Salat_1139300</name>
</gene>
<dbReference type="EMBL" id="JACGWO010000004">
    <property type="protein sequence ID" value="KAK4428397.1"/>
    <property type="molecule type" value="Genomic_DNA"/>
</dbReference>
<keyword evidence="2" id="KW-1185">Reference proteome</keyword>
<dbReference type="Proteomes" id="UP001293254">
    <property type="component" value="Unassembled WGS sequence"/>
</dbReference>
<reference evidence="1" key="2">
    <citation type="journal article" date="2024" name="Plant">
        <title>Genomic evolution and insights into agronomic trait innovations of Sesamum species.</title>
        <authorList>
            <person name="Miao H."/>
            <person name="Wang L."/>
            <person name="Qu L."/>
            <person name="Liu H."/>
            <person name="Sun Y."/>
            <person name="Le M."/>
            <person name="Wang Q."/>
            <person name="Wei S."/>
            <person name="Zheng Y."/>
            <person name="Lin W."/>
            <person name="Duan Y."/>
            <person name="Cao H."/>
            <person name="Xiong S."/>
            <person name="Wang X."/>
            <person name="Wei L."/>
            <person name="Li C."/>
            <person name="Ma Q."/>
            <person name="Ju M."/>
            <person name="Zhao R."/>
            <person name="Li G."/>
            <person name="Mu C."/>
            <person name="Tian Q."/>
            <person name="Mei H."/>
            <person name="Zhang T."/>
            <person name="Gao T."/>
            <person name="Zhang H."/>
        </authorList>
    </citation>
    <scope>NUCLEOTIDE SEQUENCE</scope>
    <source>
        <strain evidence="1">3651</strain>
    </source>
</reference>
<proteinExistence type="predicted"/>
<dbReference type="AlphaFoldDB" id="A0AAE1YE67"/>
<protein>
    <submittedName>
        <fullName evidence="1">Uncharacterized protein</fullName>
    </submittedName>
</protein>
<evidence type="ECO:0000313" key="1">
    <source>
        <dbReference type="EMBL" id="KAK4428397.1"/>
    </source>
</evidence>
<name>A0AAE1YE67_9LAMI</name>
<evidence type="ECO:0000313" key="2">
    <source>
        <dbReference type="Proteomes" id="UP001293254"/>
    </source>
</evidence>
<accession>A0AAE1YE67</accession>
<organism evidence="1 2">
    <name type="scientific">Sesamum alatum</name>
    <dbReference type="NCBI Taxonomy" id="300844"/>
    <lineage>
        <taxon>Eukaryota</taxon>
        <taxon>Viridiplantae</taxon>
        <taxon>Streptophyta</taxon>
        <taxon>Embryophyta</taxon>
        <taxon>Tracheophyta</taxon>
        <taxon>Spermatophyta</taxon>
        <taxon>Magnoliopsida</taxon>
        <taxon>eudicotyledons</taxon>
        <taxon>Gunneridae</taxon>
        <taxon>Pentapetalae</taxon>
        <taxon>asterids</taxon>
        <taxon>lamiids</taxon>
        <taxon>Lamiales</taxon>
        <taxon>Pedaliaceae</taxon>
        <taxon>Sesamum</taxon>
    </lineage>
</organism>
<sequence length="188" mass="21120">MMNRAAVRKFILDDVPAMASSSGTRSGSSIPLDMILHSLVRSLTQLIQCLLLVRRILSLLAILPQFLPRSRLCLHFTRGFVWRKLQPRAPLQVTLLIWFFPAPALTPHLDPRSGVFNMSCTIHRSDVEALLSKSVLGLGSFILAQNSTTSATVTAMMEKHTTLLKEFEARSRSLLEMCSELNALRRKY</sequence>